<keyword evidence="6" id="KW-0687">Ribonucleoprotein</keyword>
<comment type="similarity">
    <text evidence="2">Belongs to the eukaryotic ribosomal protein eL22 family.</text>
</comment>
<evidence type="ECO:0000256" key="3">
    <source>
        <dbReference type="ARBA" id="ARBA00011133"/>
    </source>
</evidence>
<evidence type="ECO:0000256" key="4">
    <source>
        <dbReference type="ARBA" id="ARBA00022490"/>
    </source>
</evidence>
<accession>A0A811XVU4</accession>
<dbReference type="GO" id="GO:1990904">
    <property type="term" value="C:ribonucleoprotein complex"/>
    <property type="evidence" value="ECO:0007669"/>
    <property type="project" value="UniProtKB-KW"/>
</dbReference>
<keyword evidence="5" id="KW-0689">Ribosomal protein</keyword>
<comment type="function">
    <text evidence="7">Component of the large ribosomal subunit. The ribosome is a large ribonucleoprotein complex responsible for the synthesis of proteins in the cell.</text>
</comment>
<evidence type="ECO:0000256" key="1">
    <source>
        <dbReference type="ARBA" id="ARBA00004496"/>
    </source>
</evidence>
<evidence type="ECO:0000313" key="12">
    <source>
        <dbReference type="Proteomes" id="UP000645828"/>
    </source>
</evidence>
<dbReference type="Proteomes" id="UP000645828">
    <property type="component" value="Unassembled WGS sequence"/>
</dbReference>
<name>A0A811XVU4_NYCPR</name>
<keyword evidence="4" id="KW-0963">Cytoplasm</keyword>
<dbReference type="GO" id="GO:0003723">
    <property type="term" value="F:RNA binding"/>
    <property type="evidence" value="ECO:0007669"/>
    <property type="project" value="TreeGrafter"/>
</dbReference>
<feature type="region of interest" description="Disordered" evidence="10">
    <location>
        <begin position="1"/>
        <end position="23"/>
    </location>
</feature>
<dbReference type="AlphaFoldDB" id="A0A811XVU4"/>
<comment type="subunit">
    <text evidence="3">Component of the large ribosomal subunit.</text>
</comment>
<evidence type="ECO:0000256" key="2">
    <source>
        <dbReference type="ARBA" id="ARBA00007817"/>
    </source>
</evidence>
<evidence type="ECO:0000313" key="11">
    <source>
        <dbReference type="EMBL" id="CAD7668190.1"/>
    </source>
</evidence>
<evidence type="ECO:0000256" key="6">
    <source>
        <dbReference type="ARBA" id="ARBA00023274"/>
    </source>
</evidence>
<comment type="subcellular location">
    <subcellularLocation>
        <location evidence="1">Cytoplasm</location>
    </subcellularLocation>
</comment>
<evidence type="ECO:0000256" key="5">
    <source>
        <dbReference type="ARBA" id="ARBA00022980"/>
    </source>
</evidence>
<dbReference type="PANTHER" id="PTHR10064">
    <property type="entry name" value="60S RIBOSOMAL PROTEIN L22"/>
    <property type="match status" value="1"/>
</dbReference>
<feature type="compositionally biased region" description="Basic residues" evidence="10">
    <location>
        <begin position="14"/>
        <end position="23"/>
    </location>
</feature>
<proteinExistence type="inferred from homology"/>
<dbReference type="PANTHER" id="PTHR10064:SF2">
    <property type="entry name" value="LARGE RIBOSOMAL SUBUNIT PROTEIN EL22"/>
    <property type="match status" value="1"/>
</dbReference>
<evidence type="ECO:0000256" key="8">
    <source>
        <dbReference type="ARBA" id="ARBA00040613"/>
    </source>
</evidence>
<reference evidence="11" key="1">
    <citation type="submission" date="2020-12" db="EMBL/GenBank/DDBJ databases">
        <authorList>
            <consortium name="Molecular Ecology Group"/>
        </authorList>
    </citation>
    <scope>NUCLEOTIDE SEQUENCE</scope>
    <source>
        <strain evidence="11">TBG_1078</strain>
    </source>
</reference>
<dbReference type="GO" id="GO:0005840">
    <property type="term" value="C:ribosome"/>
    <property type="evidence" value="ECO:0007669"/>
    <property type="project" value="UniProtKB-KW"/>
</dbReference>
<dbReference type="GO" id="GO:0005737">
    <property type="term" value="C:cytoplasm"/>
    <property type="evidence" value="ECO:0007669"/>
    <property type="project" value="UniProtKB-SubCell"/>
</dbReference>
<keyword evidence="12" id="KW-1185">Reference proteome</keyword>
<organism evidence="11 12">
    <name type="scientific">Nyctereutes procyonoides</name>
    <name type="common">Raccoon dog</name>
    <name type="synonym">Canis procyonoides</name>
    <dbReference type="NCBI Taxonomy" id="34880"/>
    <lineage>
        <taxon>Eukaryota</taxon>
        <taxon>Metazoa</taxon>
        <taxon>Chordata</taxon>
        <taxon>Craniata</taxon>
        <taxon>Vertebrata</taxon>
        <taxon>Euteleostomi</taxon>
        <taxon>Mammalia</taxon>
        <taxon>Eutheria</taxon>
        <taxon>Laurasiatheria</taxon>
        <taxon>Carnivora</taxon>
        <taxon>Caniformia</taxon>
        <taxon>Canidae</taxon>
        <taxon>Nyctereutes</taxon>
    </lineage>
</organism>
<dbReference type="Gene3D" id="3.30.1360.210">
    <property type="match status" value="2"/>
</dbReference>
<evidence type="ECO:0000256" key="9">
    <source>
        <dbReference type="ARBA" id="ARBA00041214"/>
    </source>
</evidence>
<dbReference type="InterPro" id="IPR002671">
    <property type="entry name" value="Ribosomal_eL22"/>
</dbReference>
<sequence>MPFLPPMASMRERGAKKKKKKEKRNVLKFTLDSTHSVEDGIMDAANLEQFLQERIQVKGKAGHLGGRVETTGRSQSKITNNLHDRLCTVANSKESHELCYLQINQDEEEEEDEN</sequence>
<gene>
    <name evidence="11" type="ORF">NYPRO_LOCUS1451</name>
</gene>
<evidence type="ECO:0000256" key="7">
    <source>
        <dbReference type="ARBA" id="ARBA00034092"/>
    </source>
</evidence>
<protein>
    <recommendedName>
        <fullName evidence="8">Large ribosomal subunit protein eL22</fullName>
    </recommendedName>
    <alternativeName>
        <fullName evidence="9">60S ribosomal protein L22</fullName>
    </alternativeName>
</protein>
<dbReference type="GO" id="GO:0002181">
    <property type="term" value="P:cytoplasmic translation"/>
    <property type="evidence" value="ECO:0007669"/>
    <property type="project" value="TreeGrafter"/>
</dbReference>
<comment type="caution">
    <text evidence="11">The sequence shown here is derived from an EMBL/GenBank/DDBJ whole genome shotgun (WGS) entry which is preliminary data.</text>
</comment>
<dbReference type="Pfam" id="PF01776">
    <property type="entry name" value="Ribosomal_L22e"/>
    <property type="match status" value="1"/>
</dbReference>
<dbReference type="InterPro" id="IPR038526">
    <property type="entry name" value="Ribosomal_eL22_sf"/>
</dbReference>
<dbReference type="EMBL" id="CAJHUB010000649">
    <property type="protein sequence ID" value="CAD7668190.1"/>
    <property type="molecule type" value="Genomic_DNA"/>
</dbReference>
<evidence type="ECO:0000256" key="10">
    <source>
        <dbReference type="SAM" id="MobiDB-lite"/>
    </source>
</evidence>
<dbReference type="GO" id="GO:0003735">
    <property type="term" value="F:structural constituent of ribosome"/>
    <property type="evidence" value="ECO:0007669"/>
    <property type="project" value="InterPro"/>
</dbReference>